<proteinExistence type="predicted"/>
<comment type="caution">
    <text evidence="1">The sequence shown here is derived from an EMBL/GenBank/DDBJ whole genome shotgun (WGS) entry which is preliminary data.</text>
</comment>
<name>A0ABN7VFL9_GIGMA</name>
<dbReference type="EMBL" id="CAJVQB010013460">
    <property type="protein sequence ID" value="CAG8762250.1"/>
    <property type="molecule type" value="Genomic_DNA"/>
</dbReference>
<evidence type="ECO:0000313" key="1">
    <source>
        <dbReference type="EMBL" id="CAG8762250.1"/>
    </source>
</evidence>
<evidence type="ECO:0000313" key="2">
    <source>
        <dbReference type="Proteomes" id="UP000789901"/>
    </source>
</evidence>
<accession>A0ABN7VFL9</accession>
<gene>
    <name evidence="1" type="ORF">GMARGA_LOCUS17612</name>
</gene>
<sequence length="144" mass="16926">MAGNFEENIFEEIDANEGEVLVENERSLLEKNYVVVLEDSKKENEIQLIFMTDKAPIAHEGVKQFQNMFVENGFKIYEHRELVKIKLPRKTEAEKAAKNRHLIVSELIERTRNAYWRMEDKGSPEEKSEFIKDLKNSLEIVLNK</sequence>
<keyword evidence="2" id="KW-1185">Reference proteome</keyword>
<organism evidence="1 2">
    <name type="scientific">Gigaspora margarita</name>
    <dbReference type="NCBI Taxonomy" id="4874"/>
    <lineage>
        <taxon>Eukaryota</taxon>
        <taxon>Fungi</taxon>
        <taxon>Fungi incertae sedis</taxon>
        <taxon>Mucoromycota</taxon>
        <taxon>Glomeromycotina</taxon>
        <taxon>Glomeromycetes</taxon>
        <taxon>Diversisporales</taxon>
        <taxon>Gigasporaceae</taxon>
        <taxon>Gigaspora</taxon>
    </lineage>
</organism>
<reference evidence="1 2" key="1">
    <citation type="submission" date="2021-06" db="EMBL/GenBank/DDBJ databases">
        <authorList>
            <person name="Kallberg Y."/>
            <person name="Tangrot J."/>
            <person name="Rosling A."/>
        </authorList>
    </citation>
    <scope>NUCLEOTIDE SEQUENCE [LARGE SCALE GENOMIC DNA]</scope>
    <source>
        <strain evidence="1 2">120-4 pot B 10/14</strain>
    </source>
</reference>
<dbReference type="Proteomes" id="UP000789901">
    <property type="component" value="Unassembled WGS sequence"/>
</dbReference>
<protein>
    <submittedName>
        <fullName evidence="1">37095_t:CDS:1</fullName>
    </submittedName>
</protein>